<dbReference type="EMBL" id="JAQLXW010000001">
    <property type="protein sequence ID" value="MDB8002736.1"/>
    <property type="molecule type" value="Genomic_DNA"/>
</dbReference>
<protein>
    <submittedName>
        <fullName evidence="1">Stage V sporulation protein AD</fullName>
    </submittedName>
</protein>
<organism evidence="1 2">
    <name type="scientific">[Eubacterium] siraeum</name>
    <dbReference type="NCBI Taxonomy" id="39492"/>
    <lineage>
        <taxon>Bacteria</taxon>
        <taxon>Bacillati</taxon>
        <taxon>Bacillota</taxon>
        <taxon>Clostridia</taxon>
        <taxon>Eubacteriales</taxon>
        <taxon>Oscillospiraceae</taxon>
        <taxon>Oscillospiraceae incertae sedis</taxon>
    </lineage>
</organism>
<sequence length="337" mass="35807">MAKLISEGTIELDRGVSVYSCAAAVGKMESDGPLGNCFDYAAEGAELGLTTWEKAESTFQQYAFDIALRKGKLIKEDISFIFAGDLLNQCTGSAYGLRDTDISFIGLYGACSTMAESLAMASLFADMRLGEYFAAVTSSHFCSAERQFRFPINYGGVRPPTAQWTATGAGCCITSAAEKPPYVKSVTIGKITDMGIKDANNMGAAMAGAAYDTINRHLLATGTSPADYDVIYTGDLGQVGSELMCELFRRDGTEISHKHKDCGLMLYDREKQDVHAGGSGCGCSASVLCGHILPQIAEGKLHRVLFAATGALMSTTKVQQGESIPGISHLVEISDAL</sequence>
<evidence type="ECO:0000313" key="2">
    <source>
        <dbReference type="Proteomes" id="UP001210809"/>
    </source>
</evidence>
<proteinExistence type="predicted"/>
<dbReference type="SUPFAM" id="SSF53901">
    <property type="entry name" value="Thiolase-like"/>
    <property type="match status" value="1"/>
</dbReference>
<name>A0AAW6CV29_9FIRM</name>
<dbReference type="InterPro" id="IPR016039">
    <property type="entry name" value="Thiolase-like"/>
</dbReference>
<dbReference type="Proteomes" id="UP001210809">
    <property type="component" value="Unassembled WGS sequence"/>
</dbReference>
<dbReference type="Pfam" id="PF07451">
    <property type="entry name" value="SpoVAD"/>
    <property type="match status" value="1"/>
</dbReference>
<dbReference type="NCBIfam" id="NF006160">
    <property type="entry name" value="PRK08304.1"/>
    <property type="match status" value="1"/>
</dbReference>
<dbReference type="Gene3D" id="3.40.47.40">
    <property type="entry name" value="Stage V sporulation protein AD"/>
    <property type="match status" value="1"/>
</dbReference>
<evidence type="ECO:0000313" key="1">
    <source>
        <dbReference type="EMBL" id="MDB8002736.1"/>
    </source>
</evidence>
<dbReference type="InterPro" id="IPR038369">
    <property type="entry name" value="SpoVAD_sf"/>
</dbReference>
<comment type="caution">
    <text evidence="1">The sequence shown here is derived from an EMBL/GenBank/DDBJ whole genome shotgun (WGS) entry which is preliminary data.</text>
</comment>
<accession>A0AAW6CV29</accession>
<dbReference type="PIRSF" id="PIRSF011570">
    <property type="entry name" value="SpoVAD"/>
    <property type="match status" value="1"/>
</dbReference>
<reference evidence="1" key="1">
    <citation type="submission" date="2023-01" db="EMBL/GenBank/DDBJ databases">
        <title>Human gut microbiome strain richness.</title>
        <authorList>
            <person name="Chen-Liaw A."/>
        </authorList>
    </citation>
    <scope>NUCLEOTIDE SEQUENCE</scope>
    <source>
        <strain evidence="1">1001283st1_G1_1001283B150217_161031</strain>
    </source>
</reference>
<dbReference type="InterPro" id="IPR010894">
    <property type="entry name" value="SpoVAD"/>
</dbReference>
<dbReference type="GO" id="GO:0016746">
    <property type="term" value="F:acyltransferase activity"/>
    <property type="evidence" value="ECO:0007669"/>
    <property type="project" value="InterPro"/>
</dbReference>
<dbReference type="AlphaFoldDB" id="A0AAW6CV29"/>
<gene>
    <name evidence="1" type="ORF">PNE09_01510</name>
</gene>